<dbReference type="AlphaFoldDB" id="A0A3M7S578"/>
<sequence length="92" mass="10905">MIQYSHFNNLSLIIFNQSSRPIMKTELRMFSYLIIFILSNKDPGKLIKAKFILKGSTFKEAWDKANSKKKFFFMKIINFGVFFFTEINNNYG</sequence>
<dbReference type="EMBL" id="REGN01002045">
    <property type="protein sequence ID" value="RNA30787.1"/>
    <property type="molecule type" value="Genomic_DNA"/>
</dbReference>
<keyword evidence="2" id="KW-1185">Reference proteome</keyword>
<dbReference type="Proteomes" id="UP000276133">
    <property type="component" value="Unassembled WGS sequence"/>
</dbReference>
<evidence type="ECO:0000313" key="2">
    <source>
        <dbReference type="Proteomes" id="UP000276133"/>
    </source>
</evidence>
<comment type="caution">
    <text evidence="1">The sequence shown here is derived from an EMBL/GenBank/DDBJ whole genome shotgun (WGS) entry which is preliminary data.</text>
</comment>
<reference evidence="1 2" key="1">
    <citation type="journal article" date="2018" name="Sci. Rep.">
        <title>Genomic signatures of local adaptation to the degree of environmental predictability in rotifers.</title>
        <authorList>
            <person name="Franch-Gras L."/>
            <person name="Hahn C."/>
            <person name="Garcia-Roger E.M."/>
            <person name="Carmona M.J."/>
            <person name="Serra M."/>
            <person name="Gomez A."/>
        </authorList>
    </citation>
    <scope>NUCLEOTIDE SEQUENCE [LARGE SCALE GENOMIC DNA]</scope>
    <source>
        <strain evidence="1">HYR1</strain>
    </source>
</reference>
<organism evidence="1 2">
    <name type="scientific">Brachionus plicatilis</name>
    <name type="common">Marine rotifer</name>
    <name type="synonym">Brachionus muelleri</name>
    <dbReference type="NCBI Taxonomy" id="10195"/>
    <lineage>
        <taxon>Eukaryota</taxon>
        <taxon>Metazoa</taxon>
        <taxon>Spiralia</taxon>
        <taxon>Gnathifera</taxon>
        <taxon>Rotifera</taxon>
        <taxon>Eurotatoria</taxon>
        <taxon>Monogononta</taxon>
        <taxon>Pseudotrocha</taxon>
        <taxon>Ploima</taxon>
        <taxon>Brachionidae</taxon>
        <taxon>Brachionus</taxon>
    </lineage>
</organism>
<evidence type="ECO:0000313" key="1">
    <source>
        <dbReference type="EMBL" id="RNA30787.1"/>
    </source>
</evidence>
<gene>
    <name evidence="1" type="ORF">BpHYR1_040847</name>
</gene>
<accession>A0A3M7S578</accession>
<proteinExistence type="predicted"/>
<name>A0A3M7S578_BRAPC</name>
<protein>
    <submittedName>
        <fullName evidence="1">Uncharacterized protein</fullName>
    </submittedName>
</protein>